<dbReference type="OrthoDB" id="9805307at2"/>
<dbReference type="NCBIfam" id="NF006093">
    <property type="entry name" value="PRK08245.1"/>
    <property type="match status" value="1"/>
</dbReference>
<proteinExistence type="predicted"/>
<protein>
    <submittedName>
        <fullName evidence="5">2-keto-4-pentenoate hydratase/2-oxohepta-3-ene-1,7-dioic acid hydratase in catechol pathway</fullName>
    </submittedName>
</protein>
<comment type="cofactor">
    <cofactor evidence="2">
        <name>Mg(2+)</name>
        <dbReference type="ChEBI" id="CHEBI:18420"/>
    </cofactor>
</comment>
<evidence type="ECO:0000256" key="2">
    <source>
        <dbReference type="PIRSR" id="PIRSR605493-1"/>
    </source>
</evidence>
<feature type="binding site" evidence="2">
    <location>
        <position position="388"/>
    </location>
    <ligand>
        <name>substrate</name>
    </ligand>
</feature>
<gene>
    <name evidence="5" type="ORF">ATL40_2007</name>
</gene>
<organism evidence="5 6">
    <name type="scientific">Serinibacter salmoneus</name>
    <dbReference type="NCBI Taxonomy" id="556530"/>
    <lineage>
        <taxon>Bacteria</taxon>
        <taxon>Bacillati</taxon>
        <taxon>Actinomycetota</taxon>
        <taxon>Actinomycetes</taxon>
        <taxon>Micrococcales</taxon>
        <taxon>Beutenbergiaceae</taxon>
        <taxon>Serinibacter</taxon>
    </lineage>
</organism>
<evidence type="ECO:0000313" key="6">
    <source>
        <dbReference type="Proteomes" id="UP000224915"/>
    </source>
</evidence>
<feature type="domain" description="Fumarylacetoacetase-like C-terminal" evidence="4">
    <location>
        <begin position="19"/>
        <end position="223"/>
    </location>
</feature>
<dbReference type="InterPro" id="IPR011234">
    <property type="entry name" value="Fumarylacetoacetase-like_C"/>
</dbReference>
<evidence type="ECO:0000256" key="3">
    <source>
        <dbReference type="SAM" id="MobiDB-lite"/>
    </source>
</evidence>
<dbReference type="NCBIfam" id="NF009399">
    <property type="entry name" value="PRK12764.1"/>
    <property type="match status" value="1"/>
</dbReference>
<dbReference type="PANTHER" id="PTHR11820">
    <property type="entry name" value="ACYLPYRUVASE"/>
    <property type="match status" value="1"/>
</dbReference>
<sequence>MTDSHSSGRYGPLPQRPGKIIAVHLSYASRADQRGRRPAAPSYFYKPSSSLAGSGAPVQRPVGTELLAFEGEIALVIGSTAHRISAAQAWDHVAWVTAANDVGLYDLRAADKGSNVRSKGRDGYTPLGPALIDARAVDPHALRVRTWLNGRLVQEDTTATLLFGLTQIVADLAQHATLEVGDVILTGTPAGASVAAPGDVVEVEVDAPEAPGSPTTGRLVTPVVEGPGAFDPDLGSLPAVDDAQRADAWGSREAAGLPEPSRAPATPPGLEADLLAALTAAPVAGLSQQLRKRGLQNVTIDGVRPLHPGRKLVGRARTLRFLPHREDLFATHGGGYNAQKRTFDAVGPGEVIVIEARGEAGSGTLGDILALRAHTNGAAGIVTDGGVRDYDAVAEVGIPVYTRGAHPAVLGRRHVPWDTDLTIACGGTAVAPGDIVVGDNDGVIVIPPHLAREVAEAALAQETEDAWIAERVREGHPLDGLFPMDATWRTRYEAETTESETNEAETTESETNEAETTGEGSGA</sequence>
<dbReference type="EMBL" id="PDJD01000001">
    <property type="protein sequence ID" value="PFG20409.1"/>
    <property type="molecule type" value="Genomic_DNA"/>
</dbReference>
<keyword evidence="6" id="KW-1185">Reference proteome</keyword>
<dbReference type="Gene3D" id="3.50.30.40">
    <property type="entry name" value="Ribonuclease E inhibitor RraA/RraA-like"/>
    <property type="match status" value="1"/>
</dbReference>
<keyword evidence="1 2" id="KW-0479">Metal-binding</keyword>
<dbReference type="Pfam" id="PF01557">
    <property type="entry name" value="FAA_hydrolase"/>
    <property type="match status" value="1"/>
</dbReference>
<feature type="compositionally biased region" description="Acidic residues" evidence="3">
    <location>
        <begin position="495"/>
        <end position="513"/>
    </location>
</feature>
<dbReference type="Proteomes" id="UP000224915">
    <property type="component" value="Unassembled WGS sequence"/>
</dbReference>
<dbReference type="SUPFAM" id="SSF56529">
    <property type="entry name" value="FAH"/>
    <property type="match status" value="1"/>
</dbReference>
<dbReference type="InterPro" id="IPR036663">
    <property type="entry name" value="Fumarylacetoacetase_C_sf"/>
</dbReference>
<keyword evidence="2" id="KW-0460">Magnesium</keyword>
<feature type="compositionally biased region" description="Low complexity" evidence="3">
    <location>
        <begin position="514"/>
        <end position="523"/>
    </location>
</feature>
<feature type="binding site" evidence="2">
    <location>
        <position position="389"/>
    </location>
    <ligand>
        <name>Mg(2+)</name>
        <dbReference type="ChEBI" id="CHEBI:18420"/>
    </ligand>
</feature>
<dbReference type="Gene3D" id="3.90.850.10">
    <property type="entry name" value="Fumarylacetoacetase-like, C-terminal domain"/>
    <property type="match status" value="1"/>
</dbReference>
<dbReference type="Pfam" id="PF03737">
    <property type="entry name" value="RraA-like"/>
    <property type="match status" value="1"/>
</dbReference>
<dbReference type="AlphaFoldDB" id="A0A2A9D3J3"/>
<evidence type="ECO:0000259" key="4">
    <source>
        <dbReference type="Pfam" id="PF01557"/>
    </source>
</evidence>
<dbReference type="InterPro" id="IPR036704">
    <property type="entry name" value="RraA/RraA-like_sf"/>
</dbReference>
<dbReference type="GO" id="GO:0003824">
    <property type="term" value="F:catalytic activity"/>
    <property type="evidence" value="ECO:0007669"/>
    <property type="project" value="InterPro"/>
</dbReference>
<reference evidence="5 6" key="1">
    <citation type="submission" date="2017-10" db="EMBL/GenBank/DDBJ databases">
        <title>Sequencing the genomes of 1000 actinobacteria strains.</title>
        <authorList>
            <person name="Klenk H.-P."/>
        </authorList>
    </citation>
    <scope>NUCLEOTIDE SEQUENCE [LARGE SCALE GENOMIC DNA]</scope>
    <source>
        <strain evidence="5 6">DSM 21801</strain>
    </source>
</reference>
<accession>A0A2A9D3J3</accession>
<dbReference type="GO" id="GO:0046872">
    <property type="term" value="F:metal ion binding"/>
    <property type="evidence" value="ECO:0007669"/>
    <property type="project" value="UniProtKB-KW"/>
</dbReference>
<dbReference type="CDD" id="cd16841">
    <property type="entry name" value="RraA_family"/>
    <property type="match status" value="1"/>
</dbReference>
<dbReference type="RefSeq" id="WP_098469398.1">
    <property type="nucleotide sequence ID" value="NZ_PDJD01000001.1"/>
</dbReference>
<feature type="region of interest" description="Disordered" evidence="3">
    <location>
        <begin position="493"/>
        <end position="523"/>
    </location>
</feature>
<comment type="caution">
    <text evidence="5">The sequence shown here is derived from an EMBL/GenBank/DDBJ whole genome shotgun (WGS) entry which is preliminary data.</text>
</comment>
<dbReference type="InterPro" id="IPR005493">
    <property type="entry name" value="RraA/RraA-like"/>
</dbReference>
<dbReference type="SUPFAM" id="SSF89562">
    <property type="entry name" value="RraA-like"/>
    <property type="match status" value="1"/>
</dbReference>
<name>A0A2A9D3J3_9MICO</name>
<evidence type="ECO:0000256" key="1">
    <source>
        <dbReference type="ARBA" id="ARBA00022723"/>
    </source>
</evidence>
<evidence type="ECO:0000313" key="5">
    <source>
        <dbReference type="EMBL" id="PFG20409.1"/>
    </source>
</evidence>
<feature type="binding site" evidence="2">
    <location>
        <begin position="366"/>
        <end position="369"/>
    </location>
    <ligand>
        <name>substrate</name>
    </ligand>
</feature>
<dbReference type="PANTHER" id="PTHR11820:SF112">
    <property type="entry name" value="FUMARYLACETOACETATE HYDROLASE FAMILY PROTEIN (AFU_ORTHOLOGUE AFUA_1G02370)-RELATED"/>
    <property type="match status" value="1"/>
</dbReference>